<dbReference type="AlphaFoldDB" id="A0A6L5Z1F3"/>
<reference evidence="1 2" key="1">
    <citation type="submission" date="2019-10" db="EMBL/GenBank/DDBJ databases">
        <title>Cognatihalovulum marinum gen. nov. sp. nov., a new member of the family Rhodobacteraceae isolated from deep seawater of the Northwest Indian Ocean.</title>
        <authorList>
            <person name="Ruan C."/>
            <person name="Wang J."/>
            <person name="Zheng X."/>
            <person name="Song L."/>
            <person name="Zhu Y."/>
            <person name="Huang Y."/>
            <person name="Lu Z."/>
            <person name="Du W."/>
            <person name="Huang L."/>
            <person name="Dai X."/>
        </authorList>
    </citation>
    <scope>NUCLEOTIDE SEQUENCE [LARGE SCALE GENOMIC DNA]</scope>
    <source>
        <strain evidence="1 2">2CG4</strain>
    </source>
</reference>
<dbReference type="Proteomes" id="UP000474957">
    <property type="component" value="Unassembled WGS sequence"/>
</dbReference>
<accession>A0A6L5Z1F3</accession>
<keyword evidence="2" id="KW-1185">Reference proteome</keyword>
<proteinExistence type="predicted"/>
<comment type="caution">
    <text evidence="1">The sequence shown here is derived from an EMBL/GenBank/DDBJ whole genome shotgun (WGS) entry which is preliminary data.</text>
</comment>
<dbReference type="EMBL" id="WIND01000008">
    <property type="protein sequence ID" value="MSU90328.1"/>
    <property type="molecule type" value="Genomic_DNA"/>
</dbReference>
<sequence>MKSRRKHPTITQRDFRSDMKGFVPSCFHNASAGGGNTNAAPEGGAQAFNDAVEFGYWGSQPPLSNGVEVQVHALKKKSLQASVA</sequence>
<organism evidence="1 2">
    <name type="scientific">Halovulum marinum</name>
    <dbReference type="NCBI Taxonomy" id="2662447"/>
    <lineage>
        <taxon>Bacteria</taxon>
        <taxon>Pseudomonadati</taxon>
        <taxon>Pseudomonadota</taxon>
        <taxon>Alphaproteobacteria</taxon>
        <taxon>Rhodobacterales</taxon>
        <taxon>Paracoccaceae</taxon>
        <taxon>Halovulum</taxon>
    </lineage>
</organism>
<name>A0A6L5Z1F3_9RHOB</name>
<dbReference type="RefSeq" id="WP_154446814.1">
    <property type="nucleotide sequence ID" value="NZ_WIND01000008.1"/>
</dbReference>
<evidence type="ECO:0000313" key="1">
    <source>
        <dbReference type="EMBL" id="MSU90328.1"/>
    </source>
</evidence>
<evidence type="ECO:0000313" key="2">
    <source>
        <dbReference type="Proteomes" id="UP000474957"/>
    </source>
</evidence>
<gene>
    <name evidence="1" type="ORF">GE300_11975</name>
</gene>
<protein>
    <submittedName>
        <fullName evidence="1">Uncharacterized protein</fullName>
    </submittedName>
</protein>